<comment type="function">
    <text evidence="1 10">Converts 2,5-diamino-6-(ribosylamino)-4(3h)-pyrimidinone 5'-phosphate into 5-amino-6-(ribosylamino)-2,4(1h,3h)-pyrimidinedione 5'-phosphate.</text>
</comment>
<comment type="catalytic activity">
    <reaction evidence="10">
        <text>5-amino-6-(5-phospho-D-ribitylamino)uracil + NADP(+) = 5-amino-6-(5-phospho-D-ribosylamino)uracil + NADPH + H(+)</text>
        <dbReference type="Rhea" id="RHEA:17845"/>
        <dbReference type="ChEBI" id="CHEBI:15378"/>
        <dbReference type="ChEBI" id="CHEBI:57783"/>
        <dbReference type="ChEBI" id="CHEBI:58349"/>
        <dbReference type="ChEBI" id="CHEBI:58421"/>
        <dbReference type="ChEBI" id="CHEBI:58453"/>
        <dbReference type="EC" id="1.1.1.193"/>
    </reaction>
</comment>
<comment type="pathway">
    <text evidence="2 10">Cofactor biosynthesis; riboflavin biosynthesis; 5-amino-6-(D-ribitylamino)uracil from GTP: step 2/4.</text>
</comment>
<evidence type="ECO:0000259" key="14">
    <source>
        <dbReference type="PROSITE" id="PS51747"/>
    </source>
</evidence>
<feature type="binding site" evidence="12">
    <location>
        <position position="203"/>
    </location>
    <ligand>
        <name>substrate</name>
    </ligand>
</feature>
<dbReference type="UniPathway" id="UPA00275">
    <property type="reaction ID" value="UER00401"/>
</dbReference>
<evidence type="ECO:0000256" key="9">
    <source>
        <dbReference type="ARBA" id="ARBA00023268"/>
    </source>
</evidence>
<comment type="caution">
    <text evidence="15">The sequence shown here is derived from an EMBL/GenBank/DDBJ whole genome shotgun (WGS) entry which is preliminary data.</text>
</comment>
<feature type="binding site" evidence="12">
    <location>
        <position position="210"/>
    </location>
    <ligand>
        <name>substrate</name>
    </ligand>
</feature>
<feature type="binding site" evidence="13">
    <location>
        <position position="80"/>
    </location>
    <ligand>
        <name>Zn(2+)</name>
        <dbReference type="ChEBI" id="CHEBI:29105"/>
        <note>catalytic</note>
    </ligand>
</feature>
<evidence type="ECO:0000256" key="11">
    <source>
        <dbReference type="PIRSR" id="PIRSR006769-1"/>
    </source>
</evidence>
<dbReference type="InterPro" id="IPR050765">
    <property type="entry name" value="Riboflavin_Biosynth_HTPR"/>
</dbReference>
<reference evidence="15 16" key="1">
    <citation type="journal article" date="2018" name="Microbiome">
        <title>Fine metagenomic profile of the Mediterranean stratified and mixed water columns revealed by assembly and recruitment.</title>
        <authorList>
            <person name="Haro-Moreno J.M."/>
            <person name="Lopez-Perez M."/>
            <person name="De La Torre J.R."/>
            <person name="Picazo A."/>
            <person name="Camacho A."/>
            <person name="Rodriguez-Valera F."/>
        </authorList>
    </citation>
    <scope>NUCLEOTIDE SEQUENCE [LARGE SCALE GENOMIC DNA]</scope>
    <source>
        <strain evidence="15">MED-G83</strain>
    </source>
</reference>
<keyword evidence="7 10" id="KW-0521">NADP</keyword>
<comment type="catalytic activity">
    <reaction evidence="10">
        <text>2,5-diamino-6-hydroxy-4-(5-phosphoribosylamino)-pyrimidine + H2O + H(+) = 5-amino-6-(5-phospho-D-ribosylamino)uracil + NH4(+)</text>
        <dbReference type="Rhea" id="RHEA:21868"/>
        <dbReference type="ChEBI" id="CHEBI:15377"/>
        <dbReference type="ChEBI" id="CHEBI:15378"/>
        <dbReference type="ChEBI" id="CHEBI:28938"/>
        <dbReference type="ChEBI" id="CHEBI:58453"/>
        <dbReference type="ChEBI" id="CHEBI:58614"/>
        <dbReference type="EC" id="3.5.4.26"/>
    </reaction>
</comment>
<comment type="similarity">
    <text evidence="5 10">In the C-terminal section; belongs to the HTP reductase family.</text>
</comment>
<dbReference type="Pfam" id="PF00383">
    <property type="entry name" value="dCMP_cyt_deam_1"/>
    <property type="match status" value="1"/>
</dbReference>
<dbReference type="CDD" id="cd01284">
    <property type="entry name" value="Riboflavin_deaminase-reductase"/>
    <property type="match status" value="1"/>
</dbReference>
<evidence type="ECO:0000256" key="2">
    <source>
        <dbReference type="ARBA" id="ARBA00004882"/>
    </source>
</evidence>
<dbReference type="InterPro" id="IPR002734">
    <property type="entry name" value="RibDG_C"/>
</dbReference>
<feature type="binding site" evidence="12">
    <location>
        <position position="267"/>
    </location>
    <ligand>
        <name>substrate</name>
    </ligand>
</feature>
<evidence type="ECO:0000256" key="8">
    <source>
        <dbReference type="ARBA" id="ARBA00023002"/>
    </source>
</evidence>
<dbReference type="InterPro" id="IPR024072">
    <property type="entry name" value="DHFR-like_dom_sf"/>
</dbReference>
<dbReference type="GO" id="GO:0009231">
    <property type="term" value="P:riboflavin biosynthetic process"/>
    <property type="evidence" value="ECO:0007669"/>
    <property type="project" value="UniProtKB-UniPathway"/>
</dbReference>
<evidence type="ECO:0000256" key="3">
    <source>
        <dbReference type="ARBA" id="ARBA00004910"/>
    </source>
</evidence>
<keyword evidence="10 15" id="KW-0378">Hydrolase</keyword>
<dbReference type="Gene3D" id="3.40.140.10">
    <property type="entry name" value="Cytidine Deaminase, domain 2"/>
    <property type="match status" value="1"/>
</dbReference>
<gene>
    <name evidence="15" type="primary">ribD</name>
    <name evidence="15" type="ORF">DBW97_03035</name>
</gene>
<keyword evidence="8 10" id="KW-0560">Oxidoreductase</keyword>
<dbReference type="InterPro" id="IPR002125">
    <property type="entry name" value="CMP_dCMP_dom"/>
</dbReference>
<accession>A0A368BN08</accession>
<proteinExistence type="inferred from homology"/>
<organism evidence="15 16">
    <name type="scientific">SAR86 cluster bacterium</name>
    <dbReference type="NCBI Taxonomy" id="2030880"/>
    <lineage>
        <taxon>Bacteria</taxon>
        <taxon>Pseudomonadati</taxon>
        <taxon>Pseudomonadota</taxon>
        <taxon>Gammaproteobacteria</taxon>
        <taxon>SAR86 cluster</taxon>
    </lineage>
</organism>
<dbReference type="SUPFAM" id="SSF53597">
    <property type="entry name" value="Dihydrofolate reductase-like"/>
    <property type="match status" value="1"/>
</dbReference>
<keyword evidence="10 13" id="KW-0862">Zinc</keyword>
<dbReference type="GO" id="GO:0008703">
    <property type="term" value="F:5-amino-6-(5-phosphoribosylamino)uracil reductase activity"/>
    <property type="evidence" value="ECO:0007669"/>
    <property type="project" value="UniProtKB-EC"/>
</dbReference>
<comment type="pathway">
    <text evidence="3 10">Cofactor biosynthesis; riboflavin biosynthesis; 5-amino-6-(D-ribitylamino)uracil from GTP: step 3/4.</text>
</comment>
<keyword evidence="6 10" id="KW-0686">Riboflavin biosynthesis</keyword>
<dbReference type="PROSITE" id="PS51747">
    <property type="entry name" value="CYT_DCMP_DEAMINASES_2"/>
    <property type="match status" value="1"/>
</dbReference>
<dbReference type="EMBL" id="QOPD01000004">
    <property type="protein sequence ID" value="RCL38242.1"/>
    <property type="molecule type" value="Genomic_DNA"/>
</dbReference>
<dbReference type="GO" id="GO:0046872">
    <property type="term" value="F:metal ion binding"/>
    <property type="evidence" value="ECO:0007669"/>
    <property type="project" value="UniProtKB-KW"/>
</dbReference>
<feature type="binding site" evidence="12">
    <location>
        <position position="173"/>
    </location>
    <ligand>
        <name>NADP(+)</name>
        <dbReference type="ChEBI" id="CHEBI:58349"/>
    </ligand>
</feature>
<dbReference type="InterPro" id="IPR016193">
    <property type="entry name" value="Cytidine_deaminase-like"/>
</dbReference>
<dbReference type="NCBIfam" id="TIGR00326">
    <property type="entry name" value="eubact_ribD"/>
    <property type="match status" value="1"/>
</dbReference>
<feature type="active site" description="Proton donor" evidence="11">
    <location>
        <position position="52"/>
    </location>
</feature>
<protein>
    <recommendedName>
        <fullName evidence="10">Riboflavin biosynthesis protein RibD</fullName>
    </recommendedName>
    <domain>
        <recommendedName>
            <fullName evidence="10">Diaminohydroxyphosphoribosylaminopyrimidine deaminase</fullName>
            <shortName evidence="10">DRAP deaminase</shortName>
            <ecNumber evidence="10">3.5.4.26</ecNumber>
        </recommendedName>
        <alternativeName>
            <fullName evidence="10">Riboflavin-specific deaminase</fullName>
        </alternativeName>
    </domain>
    <domain>
        <recommendedName>
            <fullName evidence="10">5-amino-6-(5-phosphoribosylamino)uracil reductase</fullName>
            <ecNumber evidence="10">1.1.1.193</ecNumber>
        </recommendedName>
        <alternativeName>
            <fullName evidence="10">HTP reductase</fullName>
        </alternativeName>
    </domain>
</protein>
<dbReference type="PANTHER" id="PTHR38011:SF7">
    <property type="entry name" value="2,5-DIAMINO-6-RIBOSYLAMINO-4(3H)-PYRIMIDINONE 5'-PHOSPHATE REDUCTASE"/>
    <property type="match status" value="1"/>
</dbReference>
<dbReference type="Pfam" id="PF01872">
    <property type="entry name" value="RibD_C"/>
    <property type="match status" value="1"/>
</dbReference>
<evidence type="ECO:0000256" key="13">
    <source>
        <dbReference type="PIRSR" id="PIRSR006769-3"/>
    </source>
</evidence>
<evidence type="ECO:0000256" key="10">
    <source>
        <dbReference type="PIRNR" id="PIRNR006769"/>
    </source>
</evidence>
<evidence type="ECO:0000256" key="1">
    <source>
        <dbReference type="ARBA" id="ARBA00002151"/>
    </source>
</evidence>
<keyword evidence="9" id="KW-0511">Multifunctional enzyme</keyword>
<feature type="domain" description="CMP/dCMP-type deaminase" evidence="14">
    <location>
        <begin position="1"/>
        <end position="128"/>
    </location>
</feature>
<evidence type="ECO:0000256" key="5">
    <source>
        <dbReference type="ARBA" id="ARBA00007417"/>
    </source>
</evidence>
<name>A0A368BN08_9GAMM</name>
<dbReference type="SUPFAM" id="SSF53927">
    <property type="entry name" value="Cytidine deaminase-like"/>
    <property type="match status" value="1"/>
</dbReference>
<comment type="similarity">
    <text evidence="4 10">In the N-terminal section; belongs to the cytidine and deoxycytidylate deaminase family.</text>
</comment>
<feature type="binding site" evidence="12">
    <location>
        <position position="187"/>
    </location>
    <ligand>
        <name>substrate</name>
    </ligand>
</feature>
<dbReference type="EC" id="3.5.4.26" evidence="10"/>
<comment type="cofactor">
    <cofactor evidence="10 13">
        <name>Zn(2+)</name>
        <dbReference type="ChEBI" id="CHEBI:29105"/>
    </cofactor>
    <text evidence="10 13">Binds 1 zinc ion.</text>
</comment>
<dbReference type="EC" id="1.1.1.193" evidence="10"/>
<dbReference type="GO" id="GO:0008835">
    <property type="term" value="F:diaminohydroxyphosphoribosylaminopyrimidine deaminase activity"/>
    <property type="evidence" value="ECO:0007669"/>
    <property type="project" value="UniProtKB-EC"/>
</dbReference>
<evidence type="ECO:0000256" key="12">
    <source>
        <dbReference type="PIRSR" id="PIRSR006769-2"/>
    </source>
</evidence>
<feature type="binding site" evidence="12">
    <location>
        <position position="158"/>
    </location>
    <ligand>
        <name>NADP(+)</name>
        <dbReference type="ChEBI" id="CHEBI:58349"/>
    </ligand>
</feature>
<feature type="binding site" evidence="13">
    <location>
        <position position="50"/>
    </location>
    <ligand>
        <name>Zn(2+)</name>
        <dbReference type="ChEBI" id="CHEBI:29105"/>
        <note>catalytic</note>
    </ligand>
</feature>
<sequence length="332" mass="37256">MTETELMRHALRLSLKYKYTAKPNPTVGALIYDGSTIIAEGAHEKYGSKHAEINCLDALAQNKSRPNLSELTLYCTLEPCNHAGKTGPCTEAIIKSGIKNVVIGCIDPNPIVAGKGIKKLTQSGINVSVGVIEEEIKTSSKFFFKHEQKRPFICIKIATSKDGKSHKNYQFEWITSEGSRADVQELRAEFDCILTGGNTVRADNPRMSARVPFAVNQPKRILFSKKNNWNKELNFFANDNFEIIDATNVGELIRKINEQDISSILVEAGPDLVSLLIEENFCDELIAYEAQKVLGDEYTDWFEDKLFLDKNGFQLKSNYTIGSDIKRVYKKC</sequence>
<evidence type="ECO:0000256" key="6">
    <source>
        <dbReference type="ARBA" id="ARBA00022619"/>
    </source>
</evidence>
<feature type="binding site" evidence="13">
    <location>
        <position position="89"/>
    </location>
    <ligand>
        <name>Zn(2+)</name>
        <dbReference type="ChEBI" id="CHEBI:29105"/>
        <note>catalytic</note>
    </ligand>
</feature>
<evidence type="ECO:0000256" key="7">
    <source>
        <dbReference type="ARBA" id="ARBA00022857"/>
    </source>
</evidence>
<dbReference type="Proteomes" id="UP000252147">
    <property type="component" value="Unassembled WGS sequence"/>
</dbReference>
<keyword evidence="10 13" id="KW-0479">Metal-binding</keyword>
<evidence type="ECO:0000256" key="4">
    <source>
        <dbReference type="ARBA" id="ARBA00005259"/>
    </source>
</evidence>
<evidence type="ECO:0000313" key="15">
    <source>
        <dbReference type="EMBL" id="RCL38242.1"/>
    </source>
</evidence>
<dbReference type="AlphaFoldDB" id="A0A368BN08"/>
<dbReference type="PANTHER" id="PTHR38011">
    <property type="entry name" value="DIHYDROFOLATE REDUCTASE FAMILY PROTEIN (AFU_ORTHOLOGUE AFUA_8G06820)"/>
    <property type="match status" value="1"/>
</dbReference>
<evidence type="ECO:0000313" key="16">
    <source>
        <dbReference type="Proteomes" id="UP000252147"/>
    </source>
</evidence>
<dbReference type="InterPro" id="IPR004794">
    <property type="entry name" value="Eubact_RibD"/>
</dbReference>
<dbReference type="Gene3D" id="3.40.430.10">
    <property type="entry name" value="Dihydrofolate Reductase, subunit A"/>
    <property type="match status" value="2"/>
</dbReference>
<feature type="binding site" evidence="12">
    <location>
        <position position="199"/>
    </location>
    <ligand>
        <name>NADP(+)</name>
        <dbReference type="ChEBI" id="CHEBI:58349"/>
    </ligand>
</feature>
<dbReference type="PIRSF" id="PIRSF006769">
    <property type="entry name" value="RibD"/>
    <property type="match status" value="1"/>
</dbReference>